<keyword evidence="7" id="KW-1185">Reference proteome</keyword>
<reference evidence="6" key="1">
    <citation type="submission" date="2023-05" db="EMBL/GenBank/DDBJ databases">
        <title>[olsenella] sp. nov., isolated from a pig farm feces dump.</title>
        <authorList>
            <person name="Chang Y.-H."/>
        </authorList>
    </citation>
    <scope>NUCLEOTIDE SEQUENCE</scope>
    <source>
        <strain evidence="6">YH-ols2217</strain>
    </source>
</reference>
<dbReference type="RefSeq" id="WP_283713618.1">
    <property type="nucleotide sequence ID" value="NZ_JASJEW010000005.1"/>
</dbReference>
<proteinExistence type="inferred from homology"/>
<evidence type="ECO:0000256" key="3">
    <source>
        <dbReference type="ARBA" id="ARBA00023125"/>
    </source>
</evidence>
<dbReference type="InterPro" id="IPR036388">
    <property type="entry name" value="WH-like_DNA-bd_sf"/>
</dbReference>
<dbReference type="PRINTS" id="PR00039">
    <property type="entry name" value="HTHLYSR"/>
</dbReference>
<dbReference type="SUPFAM" id="SSF53850">
    <property type="entry name" value="Periplasmic binding protein-like II"/>
    <property type="match status" value="1"/>
</dbReference>
<dbReference type="Pfam" id="PF00126">
    <property type="entry name" value="HTH_1"/>
    <property type="match status" value="1"/>
</dbReference>
<dbReference type="InterPro" id="IPR000847">
    <property type="entry name" value="LysR_HTH_N"/>
</dbReference>
<dbReference type="Gene3D" id="1.10.10.10">
    <property type="entry name" value="Winged helix-like DNA-binding domain superfamily/Winged helix DNA-binding domain"/>
    <property type="match status" value="1"/>
</dbReference>
<dbReference type="PANTHER" id="PTHR30126">
    <property type="entry name" value="HTH-TYPE TRANSCRIPTIONAL REGULATOR"/>
    <property type="match status" value="1"/>
</dbReference>
<keyword evidence="3" id="KW-0238">DNA-binding</keyword>
<dbReference type="SUPFAM" id="SSF46785">
    <property type="entry name" value="Winged helix' DNA-binding domain"/>
    <property type="match status" value="1"/>
</dbReference>
<evidence type="ECO:0000256" key="4">
    <source>
        <dbReference type="ARBA" id="ARBA00023163"/>
    </source>
</evidence>
<dbReference type="PANTHER" id="PTHR30126:SF91">
    <property type="entry name" value="LYSR FAMILY TRANSCRIPTIONAL REGULATOR"/>
    <property type="match status" value="1"/>
</dbReference>
<accession>A0ABT6ZJT8</accession>
<sequence>MLDPRVRTFLTACDTLSFTRAAQELHITQPAVSQQIAYLEHEYGAPLFERAGRSLRLTPAGQLVRDALGAMAHDEGLLRERVQSVARGTARPLRVGMTMTAGRYVVGSALGAWLGEHPETRMSVTSADTAALLGQLRTGELDCAFVEGFFDAGAFACDALCREELICVAAPGLEVPRGPARFEDLLGVPLLVREPGSGTRAVLEHALAARNLSPSSFADVSEIGSLEVLKLWCRQGLGMAFLYRAAVEGELADGTLRQVPLAEQPITHDIAFVRLPDSVFEPEFAALFSAIRKAKSR</sequence>
<evidence type="ECO:0000313" key="7">
    <source>
        <dbReference type="Proteomes" id="UP001431693"/>
    </source>
</evidence>
<organism evidence="6 7">
    <name type="scientific">Kribbibacterium absianum</name>
    <dbReference type="NCBI Taxonomy" id="3044210"/>
    <lineage>
        <taxon>Bacteria</taxon>
        <taxon>Bacillati</taxon>
        <taxon>Actinomycetota</taxon>
        <taxon>Coriobacteriia</taxon>
        <taxon>Coriobacteriales</taxon>
        <taxon>Kribbibacteriaceae</taxon>
        <taxon>Kribbibacterium</taxon>
    </lineage>
</organism>
<dbReference type="Pfam" id="PF03466">
    <property type="entry name" value="LysR_substrate"/>
    <property type="match status" value="1"/>
</dbReference>
<dbReference type="Gene3D" id="3.40.190.10">
    <property type="entry name" value="Periplasmic binding protein-like II"/>
    <property type="match status" value="2"/>
</dbReference>
<evidence type="ECO:0000256" key="1">
    <source>
        <dbReference type="ARBA" id="ARBA00009437"/>
    </source>
</evidence>
<keyword evidence="4" id="KW-0804">Transcription</keyword>
<evidence type="ECO:0000259" key="5">
    <source>
        <dbReference type="PROSITE" id="PS50931"/>
    </source>
</evidence>
<comment type="similarity">
    <text evidence="1">Belongs to the LysR transcriptional regulatory family.</text>
</comment>
<evidence type="ECO:0000256" key="2">
    <source>
        <dbReference type="ARBA" id="ARBA00023015"/>
    </source>
</evidence>
<gene>
    <name evidence="6" type="ORF">QJ043_04320</name>
</gene>
<name>A0ABT6ZJT8_9ACTN</name>
<feature type="domain" description="HTH lysR-type" evidence="5">
    <location>
        <begin position="1"/>
        <end position="58"/>
    </location>
</feature>
<dbReference type="PROSITE" id="PS50931">
    <property type="entry name" value="HTH_LYSR"/>
    <property type="match status" value="1"/>
</dbReference>
<protein>
    <submittedName>
        <fullName evidence="6">LysR family transcriptional regulator</fullName>
    </submittedName>
</protein>
<dbReference type="Proteomes" id="UP001431693">
    <property type="component" value="Unassembled WGS sequence"/>
</dbReference>
<comment type="caution">
    <text evidence="6">The sequence shown here is derived from an EMBL/GenBank/DDBJ whole genome shotgun (WGS) entry which is preliminary data.</text>
</comment>
<keyword evidence="2" id="KW-0805">Transcription regulation</keyword>
<dbReference type="InterPro" id="IPR036390">
    <property type="entry name" value="WH_DNA-bd_sf"/>
</dbReference>
<dbReference type="InterPro" id="IPR005119">
    <property type="entry name" value="LysR_subst-bd"/>
</dbReference>
<dbReference type="EMBL" id="JASJEX010000002">
    <property type="protein sequence ID" value="MDJ1129304.1"/>
    <property type="molecule type" value="Genomic_DNA"/>
</dbReference>
<evidence type="ECO:0000313" key="6">
    <source>
        <dbReference type="EMBL" id="MDJ1129304.1"/>
    </source>
</evidence>